<dbReference type="Pfam" id="PF01979">
    <property type="entry name" value="Amidohydro_1"/>
    <property type="match status" value="1"/>
</dbReference>
<evidence type="ECO:0000256" key="5">
    <source>
        <dbReference type="PIRNR" id="PIRNR038994"/>
    </source>
</evidence>
<dbReference type="EC" id="3.5.1.25" evidence="7"/>
<feature type="domain" description="Amidohydrolase-related" evidence="6">
    <location>
        <begin position="43"/>
        <end position="366"/>
    </location>
</feature>
<evidence type="ECO:0000256" key="4">
    <source>
        <dbReference type="ARBA" id="ARBA00023277"/>
    </source>
</evidence>
<evidence type="ECO:0000259" key="6">
    <source>
        <dbReference type="Pfam" id="PF01979"/>
    </source>
</evidence>
<comment type="caution">
    <text evidence="7">The sequence shown here is derived from an EMBL/GenBank/DDBJ whole genome shotgun (WGS) entry which is preliminary data.</text>
</comment>
<evidence type="ECO:0000256" key="1">
    <source>
        <dbReference type="ARBA" id="ARBA00010716"/>
    </source>
</evidence>
<evidence type="ECO:0000256" key="3">
    <source>
        <dbReference type="ARBA" id="ARBA00022801"/>
    </source>
</evidence>
<accession>A0ABS6KBD7</accession>
<organism evidence="7 8">
    <name type="scientific">Diplocloster modestus</name>
    <dbReference type="NCBI Taxonomy" id="2850322"/>
    <lineage>
        <taxon>Bacteria</taxon>
        <taxon>Bacillati</taxon>
        <taxon>Bacillota</taxon>
        <taxon>Clostridia</taxon>
        <taxon>Lachnospirales</taxon>
        <taxon>Lachnospiraceae</taxon>
        <taxon>Diplocloster</taxon>
    </lineage>
</organism>
<keyword evidence="3 5" id="KW-0378">Hydrolase</keyword>
<dbReference type="InterPro" id="IPR003764">
    <property type="entry name" value="GlcNAc_6-P_deAcase"/>
</dbReference>
<dbReference type="SUPFAM" id="SSF51338">
    <property type="entry name" value="Composite domain of metallo-dependent hydrolases"/>
    <property type="match status" value="1"/>
</dbReference>
<dbReference type="NCBIfam" id="TIGR00221">
    <property type="entry name" value="nagA"/>
    <property type="match status" value="1"/>
</dbReference>
<dbReference type="Proteomes" id="UP001314681">
    <property type="component" value="Unassembled WGS sequence"/>
</dbReference>
<evidence type="ECO:0000313" key="8">
    <source>
        <dbReference type="Proteomes" id="UP001314681"/>
    </source>
</evidence>
<dbReference type="InterPro" id="IPR006680">
    <property type="entry name" value="Amidohydro-rel"/>
</dbReference>
<evidence type="ECO:0000313" key="7">
    <source>
        <dbReference type="EMBL" id="MBU9727835.1"/>
    </source>
</evidence>
<evidence type="ECO:0000256" key="2">
    <source>
        <dbReference type="ARBA" id="ARBA00022723"/>
    </source>
</evidence>
<dbReference type="InterPro" id="IPR011059">
    <property type="entry name" value="Metal-dep_hydrolase_composite"/>
</dbReference>
<keyword evidence="8" id="KW-1185">Reference proteome</keyword>
<dbReference type="InterPro" id="IPR032466">
    <property type="entry name" value="Metal_Hydrolase"/>
</dbReference>
<reference evidence="7 8" key="1">
    <citation type="submission" date="2021-06" db="EMBL/GenBank/DDBJ databases">
        <title>Description of novel taxa of the family Lachnospiraceae.</title>
        <authorList>
            <person name="Chaplin A.V."/>
            <person name="Sokolova S.R."/>
            <person name="Pikina A.P."/>
            <person name="Korzhanova M."/>
            <person name="Belova V."/>
            <person name="Korostin D."/>
            <person name="Efimov B.A."/>
        </authorList>
    </citation>
    <scope>NUCLEOTIDE SEQUENCE [LARGE SCALE GENOMIC DNA]</scope>
    <source>
        <strain evidence="7 8">ASD4241</strain>
    </source>
</reference>
<proteinExistence type="inferred from homology"/>
<name>A0ABS6KBD7_9FIRM</name>
<gene>
    <name evidence="7" type="primary">nagA</name>
    <name evidence="7" type="ORF">KTH90_17635</name>
</gene>
<dbReference type="PANTHER" id="PTHR11113:SF14">
    <property type="entry name" value="N-ACETYLGLUCOSAMINE-6-PHOSPHATE DEACETYLASE"/>
    <property type="match status" value="1"/>
</dbReference>
<keyword evidence="2" id="KW-0479">Metal-binding</keyword>
<comment type="similarity">
    <text evidence="1 5">Belongs to the metallo-dependent hydrolases superfamily. NagA family.</text>
</comment>
<dbReference type="PANTHER" id="PTHR11113">
    <property type="entry name" value="N-ACETYLGLUCOSAMINE-6-PHOSPHATE DEACETYLASE"/>
    <property type="match status" value="1"/>
</dbReference>
<sequence length="373" mass="39954">MKIINAKVFTEDCTFEEKDICISKEYISHSSGDDVCIDAAGCIAIPGLTDIHFHGCMGQDFCNGTQEAIQTIADYQLANGITAICPATMTYDEETLTGICRAAAAHVNGQKGADLVGINMEGPFISLAKKGAQNPKYIHKPDIEMFRRLQKEANGLIKLVDLAPEEEGAMEFISALNGEVVLSIAHTTADFDTASEAIRRGVSHITHLYNAMPAFTHRAPGVIGAAVDAPHCGAELICDGIHIHPAVVRTTFKMFGDDRVILISDSMEATGLKDGEYSLGGQAVHVVGNRATLVCDKTIAGSATNLMDCMRTAVQKMGIPLASAVKCATVNPSKSIGIYDQYGSITVGKYANLVLLDENTLQTKKIIFRGKEI</sequence>
<keyword evidence="4 5" id="KW-0119">Carbohydrate metabolism</keyword>
<dbReference type="CDD" id="cd00854">
    <property type="entry name" value="NagA"/>
    <property type="match status" value="1"/>
</dbReference>
<dbReference type="PIRSF" id="PIRSF038994">
    <property type="entry name" value="NagA"/>
    <property type="match status" value="1"/>
</dbReference>
<protein>
    <submittedName>
        <fullName evidence="7">N-acetylglucosamine-6-phosphate deacetylase</fullName>
        <ecNumber evidence="7">3.5.1.25</ecNumber>
    </submittedName>
</protein>
<dbReference type="Gene3D" id="2.30.40.10">
    <property type="entry name" value="Urease, subunit C, domain 1"/>
    <property type="match status" value="1"/>
</dbReference>
<dbReference type="SUPFAM" id="SSF51556">
    <property type="entry name" value="Metallo-dependent hydrolases"/>
    <property type="match status" value="1"/>
</dbReference>
<dbReference type="RefSeq" id="WP_238727157.1">
    <property type="nucleotide sequence ID" value="NZ_JAHQCX010000014.1"/>
</dbReference>
<dbReference type="EMBL" id="JAHQCX010000014">
    <property type="protein sequence ID" value="MBU9727835.1"/>
    <property type="molecule type" value="Genomic_DNA"/>
</dbReference>
<dbReference type="GO" id="GO:0008448">
    <property type="term" value="F:N-acetylglucosamine-6-phosphate deacetylase activity"/>
    <property type="evidence" value="ECO:0007669"/>
    <property type="project" value="UniProtKB-EC"/>
</dbReference>
<dbReference type="Gene3D" id="3.20.20.140">
    <property type="entry name" value="Metal-dependent hydrolases"/>
    <property type="match status" value="1"/>
</dbReference>